<organism evidence="2 3">
    <name type="scientific">Heterorhabditis bacteriophora</name>
    <name type="common">Entomopathogenic nematode worm</name>
    <dbReference type="NCBI Taxonomy" id="37862"/>
    <lineage>
        <taxon>Eukaryota</taxon>
        <taxon>Metazoa</taxon>
        <taxon>Ecdysozoa</taxon>
        <taxon>Nematoda</taxon>
        <taxon>Chromadorea</taxon>
        <taxon>Rhabditida</taxon>
        <taxon>Rhabditina</taxon>
        <taxon>Rhabditomorpha</taxon>
        <taxon>Strongyloidea</taxon>
        <taxon>Heterorhabditidae</taxon>
        <taxon>Heterorhabditis</taxon>
    </lineage>
</organism>
<sequence length="144" mass="16374">MNEYVYVTSKTSRNILRIYFGHSFSSISLKSIAHFRSLVLTNQEMHPLRVKFSSLCRKQGKLSMCRGVLRELLDLDANAPLHTVLALCKQLWMDDLRGAAVSTLEALVRHLDRLPSNSHTPEAARLCAKVCKKKPFKIICLFCI</sequence>
<dbReference type="AlphaFoldDB" id="A0A1I7WNC5"/>
<dbReference type="InterPro" id="IPR003151">
    <property type="entry name" value="PIK-rel_kinase_FAT"/>
</dbReference>
<name>A0A1I7WNC5_HETBA</name>
<protein>
    <submittedName>
        <fullName evidence="3">FAT domain-containing protein</fullName>
    </submittedName>
</protein>
<evidence type="ECO:0000313" key="2">
    <source>
        <dbReference type="Proteomes" id="UP000095283"/>
    </source>
</evidence>
<evidence type="ECO:0000313" key="3">
    <source>
        <dbReference type="WBParaSite" id="Hba_06639"/>
    </source>
</evidence>
<dbReference type="Pfam" id="PF02259">
    <property type="entry name" value="FAT"/>
    <property type="match status" value="1"/>
</dbReference>
<feature type="domain" description="PIK-related kinase FAT" evidence="1">
    <location>
        <begin position="31"/>
        <end position="114"/>
    </location>
</feature>
<accession>A0A1I7WNC5</accession>
<dbReference type="WBParaSite" id="Hba_06639">
    <property type="protein sequence ID" value="Hba_06639"/>
    <property type="gene ID" value="Hba_06639"/>
</dbReference>
<keyword evidence="2" id="KW-1185">Reference proteome</keyword>
<reference evidence="3" key="1">
    <citation type="submission" date="2016-11" db="UniProtKB">
        <authorList>
            <consortium name="WormBaseParasite"/>
        </authorList>
    </citation>
    <scope>IDENTIFICATION</scope>
</reference>
<evidence type="ECO:0000259" key="1">
    <source>
        <dbReference type="Pfam" id="PF02259"/>
    </source>
</evidence>
<proteinExistence type="predicted"/>
<dbReference type="Proteomes" id="UP000095283">
    <property type="component" value="Unplaced"/>
</dbReference>